<sequence>MLDLRHIRQGDPTGHRASAEEYFSKEFESRLEHLLQDLQVDCNPITTSNTTWDIPVNEYGQFNAPAPNKVFAAIELELYDYVFISMLPNMEVRIVVFSGTDDAERIYDWDESVTKAAVAVLRNLVHALGSNARNWLKDYTFCNEFFVECFDSNDEQLKETASWTQGMIGCVFAVSG</sequence>
<evidence type="ECO:0000313" key="2">
    <source>
        <dbReference type="Proteomes" id="UP001062846"/>
    </source>
</evidence>
<reference evidence="1" key="1">
    <citation type="submission" date="2022-02" db="EMBL/GenBank/DDBJ databases">
        <title>Plant Genome Project.</title>
        <authorList>
            <person name="Zhang R.-G."/>
        </authorList>
    </citation>
    <scope>NUCLEOTIDE SEQUENCE</scope>
    <source>
        <strain evidence="1">AT1</strain>
    </source>
</reference>
<protein>
    <submittedName>
        <fullName evidence="1">Uncharacterized protein</fullName>
    </submittedName>
</protein>
<name>A0ACC0L696_RHOML</name>
<gene>
    <name evidence="1" type="ORF">RHMOL_Rhmol13G0128600</name>
</gene>
<accession>A0ACC0L696</accession>
<keyword evidence="2" id="KW-1185">Reference proteome</keyword>
<dbReference type="Proteomes" id="UP001062846">
    <property type="component" value="Chromosome 13"/>
</dbReference>
<dbReference type="EMBL" id="CM046400">
    <property type="protein sequence ID" value="KAI8524165.1"/>
    <property type="molecule type" value="Genomic_DNA"/>
</dbReference>
<evidence type="ECO:0000313" key="1">
    <source>
        <dbReference type="EMBL" id="KAI8524165.1"/>
    </source>
</evidence>
<proteinExistence type="predicted"/>
<organism evidence="1 2">
    <name type="scientific">Rhododendron molle</name>
    <name type="common">Chinese azalea</name>
    <name type="synonym">Azalea mollis</name>
    <dbReference type="NCBI Taxonomy" id="49168"/>
    <lineage>
        <taxon>Eukaryota</taxon>
        <taxon>Viridiplantae</taxon>
        <taxon>Streptophyta</taxon>
        <taxon>Embryophyta</taxon>
        <taxon>Tracheophyta</taxon>
        <taxon>Spermatophyta</taxon>
        <taxon>Magnoliopsida</taxon>
        <taxon>eudicotyledons</taxon>
        <taxon>Gunneridae</taxon>
        <taxon>Pentapetalae</taxon>
        <taxon>asterids</taxon>
        <taxon>Ericales</taxon>
        <taxon>Ericaceae</taxon>
        <taxon>Ericoideae</taxon>
        <taxon>Rhodoreae</taxon>
        <taxon>Rhododendron</taxon>
    </lineage>
</organism>
<comment type="caution">
    <text evidence="1">The sequence shown here is derived from an EMBL/GenBank/DDBJ whole genome shotgun (WGS) entry which is preliminary data.</text>
</comment>